<protein>
    <submittedName>
        <fullName evidence="12">Phosphomannomutase</fullName>
    </submittedName>
</protein>
<dbReference type="Pfam" id="PF00408">
    <property type="entry name" value="PGM_PMM_IV"/>
    <property type="match status" value="1"/>
</dbReference>
<dbReference type="GO" id="GO:0000287">
    <property type="term" value="F:magnesium ion binding"/>
    <property type="evidence" value="ECO:0007669"/>
    <property type="project" value="InterPro"/>
</dbReference>
<keyword evidence="13" id="KW-1185">Reference proteome</keyword>
<dbReference type="GO" id="GO:0016868">
    <property type="term" value="F:intramolecular phosphotransferase activity"/>
    <property type="evidence" value="ECO:0007669"/>
    <property type="project" value="InterPro"/>
</dbReference>
<evidence type="ECO:0000256" key="7">
    <source>
        <dbReference type="RuleBase" id="RU004326"/>
    </source>
</evidence>
<evidence type="ECO:0000256" key="1">
    <source>
        <dbReference type="ARBA" id="ARBA00001946"/>
    </source>
</evidence>
<proteinExistence type="inferred from homology"/>
<evidence type="ECO:0000259" key="10">
    <source>
        <dbReference type="Pfam" id="PF02879"/>
    </source>
</evidence>
<organism evidence="12 13">
    <name type="scientific">Desulfobotulus alkaliphilus</name>
    <dbReference type="NCBI Taxonomy" id="622671"/>
    <lineage>
        <taxon>Bacteria</taxon>
        <taxon>Pseudomonadati</taxon>
        <taxon>Thermodesulfobacteriota</taxon>
        <taxon>Desulfobacteria</taxon>
        <taxon>Desulfobacterales</taxon>
        <taxon>Desulfobacteraceae</taxon>
        <taxon>Desulfobotulus</taxon>
    </lineage>
</organism>
<dbReference type="SUPFAM" id="SSF53738">
    <property type="entry name" value="Phosphoglucomutase, first 3 domains"/>
    <property type="match status" value="3"/>
</dbReference>
<dbReference type="PRINTS" id="PR00509">
    <property type="entry name" value="PGMPMM"/>
</dbReference>
<dbReference type="InterPro" id="IPR005841">
    <property type="entry name" value="Alpha-D-phosphohexomutase_SF"/>
</dbReference>
<evidence type="ECO:0000313" key="12">
    <source>
        <dbReference type="EMBL" id="TWI76918.1"/>
    </source>
</evidence>
<dbReference type="GO" id="GO:0005975">
    <property type="term" value="P:carbohydrate metabolic process"/>
    <property type="evidence" value="ECO:0007669"/>
    <property type="project" value="InterPro"/>
</dbReference>
<dbReference type="Gene3D" id="3.30.310.50">
    <property type="entry name" value="Alpha-D-phosphohexomutase, C-terminal domain"/>
    <property type="match status" value="1"/>
</dbReference>
<feature type="domain" description="Alpha-D-phosphohexomutase alpha/beta/alpha" evidence="10">
    <location>
        <begin position="152"/>
        <end position="249"/>
    </location>
</feature>
<gene>
    <name evidence="12" type="ORF">LZ24_00540</name>
</gene>
<evidence type="ECO:0000256" key="5">
    <source>
        <dbReference type="ARBA" id="ARBA00022842"/>
    </source>
</evidence>
<dbReference type="Gene3D" id="3.40.120.10">
    <property type="entry name" value="Alpha-D-Glucose-1,6-Bisphosphate, subunit A, domain 3"/>
    <property type="match status" value="3"/>
</dbReference>
<dbReference type="CDD" id="cd03089">
    <property type="entry name" value="PMM_PGM"/>
    <property type="match status" value="1"/>
</dbReference>
<dbReference type="InterPro" id="IPR005844">
    <property type="entry name" value="A-D-PHexomutase_a/b/a-I"/>
</dbReference>
<dbReference type="SUPFAM" id="SSF55957">
    <property type="entry name" value="Phosphoglucomutase, C-terminal domain"/>
    <property type="match status" value="1"/>
</dbReference>
<evidence type="ECO:0000256" key="6">
    <source>
        <dbReference type="ARBA" id="ARBA00023235"/>
    </source>
</evidence>
<dbReference type="InterPro" id="IPR005845">
    <property type="entry name" value="A-D-PHexomutase_a/b/a-II"/>
</dbReference>
<evidence type="ECO:0000256" key="4">
    <source>
        <dbReference type="ARBA" id="ARBA00022723"/>
    </source>
</evidence>
<dbReference type="InterPro" id="IPR016055">
    <property type="entry name" value="A-D-PHexomutase_a/b/a-I/II/III"/>
</dbReference>
<sequence>MNPGIFREYDIRGIAEKDFKVIDVKDIGRAMGTHMTANGCKTIAVGRDCRSTSDIYEEALVEGLISTGMDVVKIGICPTPVLYFATHHLKTDAGIIVTASHNPPEYNGFKTTMAGASLFGEELQTIRKIITEKAFSVADTPGEISAKDPIPAYLERIRTDIQIKKPMKVVVDAGNGTGGVVALPLLEALECEVIPLFCDMDGSFPNHEADPTIAENLADLIRTVKETGADVGIGYDGDADRIGVVGPDGRIFHGDQLMILFSREILKTRPGATFISEVKCSQTLYDDIAAKGGKPIMWRTGHSLIKQKMKETGAVLAGEMSGHMFFADRYYGYDDAIYATCRLLEILSSTKKSLNDLLADVPETFNTPEIRVDCEDEIKFNIVRAITAHYQKTHKVIDIDGARVLFDEGWGLVRASNTQPALVLRFEGNSPEARDAIRVEMEKQVHAVSAALQSKSA</sequence>
<reference evidence="12 13" key="1">
    <citation type="submission" date="2019-07" db="EMBL/GenBank/DDBJ databases">
        <title>Genome sequencing of 100 strains of the haloalkaliphilic chemolithoautotrophic sulfur-oxidizing bacterium Thioalkalivibrio.</title>
        <authorList>
            <person name="Muyzer G."/>
        </authorList>
    </citation>
    <scope>NUCLEOTIDE SEQUENCE [LARGE SCALE GENOMIC DNA]</scope>
    <source>
        <strain evidence="12 13">ASO4-4</strain>
    </source>
</reference>
<dbReference type="PROSITE" id="PS00710">
    <property type="entry name" value="PGM_PMM"/>
    <property type="match status" value="1"/>
</dbReference>
<dbReference type="InterPro" id="IPR036900">
    <property type="entry name" value="A-D-PHexomutase_C_sf"/>
</dbReference>
<feature type="domain" description="Alpha-D-phosphohexomutase C-terminal" evidence="8">
    <location>
        <begin position="369"/>
        <end position="443"/>
    </location>
</feature>
<dbReference type="PANTHER" id="PTHR43771:SF2">
    <property type="entry name" value="PHOSPHOMANNOMUTASE_PHOSPHOGLUCOMUTASE"/>
    <property type="match status" value="1"/>
</dbReference>
<name>A0A562S6S4_9BACT</name>
<dbReference type="OrthoDB" id="9806956at2"/>
<evidence type="ECO:0000256" key="3">
    <source>
        <dbReference type="ARBA" id="ARBA00022553"/>
    </source>
</evidence>
<comment type="caution">
    <text evidence="12">The sequence shown here is derived from an EMBL/GenBank/DDBJ whole genome shotgun (WGS) entry which is preliminary data.</text>
</comment>
<comment type="similarity">
    <text evidence="2 7">Belongs to the phosphohexose mutase family.</text>
</comment>
<dbReference type="RefSeq" id="WP_144682044.1">
    <property type="nucleotide sequence ID" value="NZ_VLLC01000002.1"/>
</dbReference>
<evidence type="ECO:0000256" key="2">
    <source>
        <dbReference type="ARBA" id="ARBA00010231"/>
    </source>
</evidence>
<dbReference type="Pfam" id="PF02878">
    <property type="entry name" value="PGM_PMM_I"/>
    <property type="match status" value="1"/>
</dbReference>
<dbReference type="InterPro" id="IPR005846">
    <property type="entry name" value="A-D-PHexomutase_a/b/a-III"/>
</dbReference>
<keyword evidence="6" id="KW-0413">Isomerase</keyword>
<dbReference type="InterPro" id="IPR005843">
    <property type="entry name" value="A-D-PHexomutase_C"/>
</dbReference>
<comment type="cofactor">
    <cofactor evidence="1">
        <name>Mg(2+)</name>
        <dbReference type="ChEBI" id="CHEBI:18420"/>
    </cofactor>
</comment>
<dbReference type="AlphaFoldDB" id="A0A562S6S4"/>
<dbReference type="Pfam" id="PF02879">
    <property type="entry name" value="PGM_PMM_II"/>
    <property type="match status" value="1"/>
</dbReference>
<keyword evidence="5 7" id="KW-0460">Magnesium</keyword>
<evidence type="ECO:0000259" key="8">
    <source>
        <dbReference type="Pfam" id="PF00408"/>
    </source>
</evidence>
<keyword evidence="3" id="KW-0597">Phosphoprotein</keyword>
<accession>A0A562S6S4</accession>
<evidence type="ECO:0000259" key="9">
    <source>
        <dbReference type="Pfam" id="PF02878"/>
    </source>
</evidence>
<evidence type="ECO:0000313" key="13">
    <source>
        <dbReference type="Proteomes" id="UP000318307"/>
    </source>
</evidence>
<dbReference type="Proteomes" id="UP000318307">
    <property type="component" value="Unassembled WGS sequence"/>
</dbReference>
<dbReference type="EMBL" id="VLLC01000002">
    <property type="protein sequence ID" value="TWI76918.1"/>
    <property type="molecule type" value="Genomic_DNA"/>
</dbReference>
<dbReference type="PANTHER" id="PTHR43771">
    <property type="entry name" value="PHOSPHOMANNOMUTASE"/>
    <property type="match status" value="1"/>
</dbReference>
<keyword evidence="4 7" id="KW-0479">Metal-binding</keyword>
<dbReference type="InterPro" id="IPR016066">
    <property type="entry name" value="A-D-PHexomutase_CS"/>
</dbReference>
<dbReference type="Pfam" id="PF02880">
    <property type="entry name" value="PGM_PMM_III"/>
    <property type="match status" value="1"/>
</dbReference>
<feature type="domain" description="Alpha-D-phosphohexomutase alpha/beta/alpha" evidence="9">
    <location>
        <begin position="5"/>
        <end position="135"/>
    </location>
</feature>
<feature type="domain" description="Alpha-D-phosphohexomutase alpha/beta/alpha" evidence="11">
    <location>
        <begin position="254"/>
        <end position="364"/>
    </location>
</feature>
<evidence type="ECO:0000259" key="11">
    <source>
        <dbReference type="Pfam" id="PF02880"/>
    </source>
</evidence>